<organism evidence="1 2">
    <name type="scientific">Pseudochryseolinea flava</name>
    <dbReference type="NCBI Taxonomy" id="2059302"/>
    <lineage>
        <taxon>Bacteria</taxon>
        <taxon>Pseudomonadati</taxon>
        <taxon>Bacteroidota</taxon>
        <taxon>Cytophagia</taxon>
        <taxon>Cytophagales</taxon>
        <taxon>Fulvivirgaceae</taxon>
        <taxon>Pseudochryseolinea</taxon>
    </lineage>
</organism>
<dbReference type="OrthoDB" id="825882at2"/>
<dbReference type="Proteomes" id="UP000251889">
    <property type="component" value="Unassembled WGS sequence"/>
</dbReference>
<evidence type="ECO:0000313" key="2">
    <source>
        <dbReference type="Proteomes" id="UP000251889"/>
    </source>
</evidence>
<dbReference type="AlphaFoldDB" id="A0A364Y1X0"/>
<gene>
    <name evidence="1" type="ORF">DQQ10_11520</name>
</gene>
<keyword evidence="2" id="KW-1185">Reference proteome</keyword>
<proteinExistence type="predicted"/>
<dbReference type="RefSeq" id="WP_112747022.1">
    <property type="nucleotide sequence ID" value="NZ_QMFY01000005.1"/>
</dbReference>
<protein>
    <submittedName>
        <fullName evidence="1">Uncharacterized protein</fullName>
    </submittedName>
</protein>
<name>A0A364Y1X0_9BACT</name>
<evidence type="ECO:0000313" key="1">
    <source>
        <dbReference type="EMBL" id="RAW00865.1"/>
    </source>
</evidence>
<comment type="caution">
    <text evidence="1">The sequence shown here is derived from an EMBL/GenBank/DDBJ whole genome shotgun (WGS) entry which is preliminary data.</text>
</comment>
<accession>A0A364Y1X0</accession>
<sequence length="120" mass="13869">MFETISISLSGWAGSPIRNSPLAMLQFLQQHQDKIDELLRNHWYRKRGSISSVAIDEHSIDFSNATSGIFKVKYQVSFTFACEDVVHDHREEMNIKFQISDDKRALILSSEPEPERIDEL</sequence>
<reference evidence="1 2" key="1">
    <citation type="submission" date="2018-06" db="EMBL/GenBank/DDBJ databases">
        <title>Chryseolinea flavus sp. nov., a member of the phylum Bacteroidetes isolated from soil.</title>
        <authorList>
            <person name="Li Y."/>
            <person name="Wang J."/>
        </authorList>
    </citation>
    <scope>NUCLEOTIDE SEQUENCE [LARGE SCALE GENOMIC DNA]</scope>
    <source>
        <strain evidence="1 2">SDU1-6</strain>
    </source>
</reference>
<dbReference type="EMBL" id="QMFY01000005">
    <property type="protein sequence ID" value="RAW00865.1"/>
    <property type="molecule type" value="Genomic_DNA"/>
</dbReference>